<evidence type="ECO:0000256" key="4">
    <source>
        <dbReference type="ARBA" id="ARBA00022475"/>
    </source>
</evidence>
<evidence type="ECO:0000313" key="10">
    <source>
        <dbReference type="EMBL" id="ERJ93571.1"/>
    </source>
</evidence>
<sequence>MTKQFSMRNLIAIALMLFSLFFGAGNLIFPPMVGKLAGTGLLPAMLFFAITAVILPVLGMMAVAKTKGLTNLGNRVGNTFSLVFIILVYMSIGPFLAIPRAGSVPFEMAIAPYLPGSFSRPLALAIYTVVFFAFACAISVMNSKSVEKIMGDILTPVLLAMLILLFAASLFKNMPAYGMPIGEYALNPLSKAFIDGYLTMDTLAALNFGLVISVAIEAYGITDEKKALGINIKISLLAGIILFLIYLMLADIGAKSAALFPDTTNGAQILVLVSNYLFGKFGAIILALIFTLACLTTCVGLLASISRYFSTLVPSISYRKWVVLWTLISLLLANKGLDGILKYNIPVLTALYPVSIVLIVLALSEKFVGKSPLMYRCTVYVTAFISAVNALEQFGLTIPFISSLVQKLPLYAAGLSWVIPALIVFAITCCIGKITGDPYEQK</sequence>
<evidence type="ECO:0000256" key="8">
    <source>
        <dbReference type="ARBA" id="ARBA00023136"/>
    </source>
</evidence>
<feature type="transmembrane region" description="Helical" evidence="9">
    <location>
        <begin position="153"/>
        <end position="171"/>
    </location>
</feature>
<feature type="transmembrane region" description="Helical" evidence="9">
    <location>
        <begin position="234"/>
        <end position="254"/>
    </location>
</feature>
<feature type="transmembrane region" description="Helical" evidence="9">
    <location>
        <begin position="343"/>
        <end position="361"/>
    </location>
</feature>
<feature type="transmembrane region" description="Helical" evidence="9">
    <location>
        <begin position="321"/>
        <end position="337"/>
    </location>
</feature>
<keyword evidence="11" id="KW-1185">Reference proteome</keyword>
<evidence type="ECO:0000256" key="5">
    <source>
        <dbReference type="ARBA" id="ARBA00022692"/>
    </source>
</evidence>
<feature type="transmembrane region" description="Helical" evidence="9">
    <location>
        <begin position="42"/>
        <end position="64"/>
    </location>
</feature>
<evidence type="ECO:0000256" key="7">
    <source>
        <dbReference type="ARBA" id="ARBA00022989"/>
    </source>
</evidence>
<evidence type="ECO:0000256" key="9">
    <source>
        <dbReference type="SAM" id="Phobius"/>
    </source>
</evidence>
<proteinExistence type="inferred from homology"/>
<feature type="transmembrane region" description="Helical" evidence="9">
    <location>
        <begin position="373"/>
        <end position="391"/>
    </location>
</feature>
<keyword evidence="6" id="KW-0029">Amino-acid transport</keyword>
<keyword evidence="5 9" id="KW-0812">Transmembrane</keyword>
<dbReference type="EMBL" id="AWVH01000024">
    <property type="protein sequence ID" value="ERJ93571.1"/>
    <property type="molecule type" value="Genomic_DNA"/>
</dbReference>
<dbReference type="Proteomes" id="UP000016649">
    <property type="component" value="Unassembled WGS sequence"/>
</dbReference>
<evidence type="ECO:0000313" key="11">
    <source>
        <dbReference type="Proteomes" id="UP000016649"/>
    </source>
</evidence>
<evidence type="ECO:0000256" key="1">
    <source>
        <dbReference type="ARBA" id="ARBA00004651"/>
    </source>
</evidence>
<keyword evidence="8 9" id="KW-0472">Membrane</keyword>
<protein>
    <submittedName>
        <fullName evidence="10">Branched-chain amino acid transport system II carrier protein</fullName>
    </submittedName>
</protein>
<comment type="similarity">
    <text evidence="2">Belongs to the branched chain amino acid transporter family.</text>
</comment>
<dbReference type="Pfam" id="PF05525">
    <property type="entry name" value="Branch_AA_trans"/>
    <property type="match status" value="1"/>
</dbReference>
<gene>
    <name evidence="10" type="ORF">HMPREF9193_00860</name>
</gene>
<accession>A0ABN0NZY7</accession>
<dbReference type="RefSeq" id="WP_021687078.1">
    <property type="nucleotide sequence ID" value="NZ_KI260564.1"/>
</dbReference>
<comment type="caution">
    <text evidence="10">The sequence shown here is derived from an EMBL/GenBank/DDBJ whole genome shotgun (WGS) entry which is preliminary data.</text>
</comment>
<organism evidence="10 11">
    <name type="scientific">Treponema lecithinolyticum ATCC 700332</name>
    <dbReference type="NCBI Taxonomy" id="1321815"/>
    <lineage>
        <taxon>Bacteria</taxon>
        <taxon>Pseudomonadati</taxon>
        <taxon>Spirochaetota</taxon>
        <taxon>Spirochaetia</taxon>
        <taxon>Spirochaetales</taxon>
        <taxon>Treponemataceae</taxon>
        <taxon>Treponema</taxon>
    </lineage>
</organism>
<dbReference type="PANTHER" id="PTHR30588">
    <property type="entry name" value="BRANCHED-CHAIN AMINO ACID TRANSPORT SYSTEM 2 CARRIER PROTEIN"/>
    <property type="match status" value="1"/>
</dbReference>
<dbReference type="InterPro" id="IPR004685">
    <property type="entry name" value="Brnchd-chn_aa_trnsp_Livcs"/>
</dbReference>
<keyword evidence="3" id="KW-0813">Transport</keyword>
<feature type="transmembrane region" description="Helical" evidence="9">
    <location>
        <begin position="281"/>
        <end position="309"/>
    </location>
</feature>
<name>A0ABN0NZY7_TRELE</name>
<feature type="transmembrane region" description="Helical" evidence="9">
    <location>
        <begin position="118"/>
        <end position="141"/>
    </location>
</feature>
<dbReference type="PANTHER" id="PTHR30588:SF0">
    <property type="entry name" value="BRANCHED-CHAIN AMINO ACID PERMEASE BRNQ"/>
    <property type="match status" value="1"/>
</dbReference>
<dbReference type="NCBIfam" id="TIGR00796">
    <property type="entry name" value="livcs"/>
    <property type="match status" value="1"/>
</dbReference>
<reference evidence="10 11" key="1">
    <citation type="submission" date="2013-08" db="EMBL/GenBank/DDBJ databases">
        <authorList>
            <person name="Weinstock G."/>
            <person name="Sodergren E."/>
            <person name="Wylie T."/>
            <person name="Fulton L."/>
            <person name="Fulton R."/>
            <person name="Fronick C."/>
            <person name="O'Laughlin M."/>
            <person name="Godfrey J."/>
            <person name="Miner T."/>
            <person name="Herter B."/>
            <person name="Appelbaum E."/>
            <person name="Cordes M."/>
            <person name="Lek S."/>
            <person name="Wollam A."/>
            <person name="Pepin K.H."/>
            <person name="Palsikar V.B."/>
            <person name="Mitreva M."/>
            <person name="Wilson R.K."/>
        </authorList>
    </citation>
    <scope>NUCLEOTIDE SEQUENCE [LARGE SCALE GENOMIC DNA]</scope>
    <source>
        <strain evidence="10 11">ATCC 700332</strain>
    </source>
</reference>
<evidence type="ECO:0000256" key="3">
    <source>
        <dbReference type="ARBA" id="ARBA00022448"/>
    </source>
</evidence>
<keyword evidence="4" id="KW-1003">Cell membrane</keyword>
<evidence type="ECO:0000256" key="6">
    <source>
        <dbReference type="ARBA" id="ARBA00022970"/>
    </source>
</evidence>
<feature type="transmembrane region" description="Helical" evidence="9">
    <location>
        <begin position="411"/>
        <end position="432"/>
    </location>
</feature>
<evidence type="ECO:0000256" key="2">
    <source>
        <dbReference type="ARBA" id="ARBA00008540"/>
    </source>
</evidence>
<feature type="transmembrane region" description="Helical" evidence="9">
    <location>
        <begin position="76"/>
        <end position="98"/>
    </location>
</feature>
<feature type="transmembrane region" description="Helical" evidence="9">
    <location>
        <begin position="203"/>
        <end position="222"/>
    </location>
</feature>
<comment type="subcellular location">
    <subcellularLocation>
        <location evidence="1">Cell membrane</location>
        <topology evidence="1">Multi-pass membrane protein</topology>
    </subcellularLocation>
</comment>
<keyword evidence="7 9" id="KW-1133">Transmembrane helix</keyword>